<dbReference type="InterPro" id="IPR010727">
    <property type="entry name" value="DUF1302"/>
</dbReference>
<organism evidence="2 3">
    <name type="scientific">Pelomonas aquatica</name>
    <dbReference type="NCBI Taxonomy" id="431058"/>
    <lineage>
        <taxon>Bacteria</taxon>
        <taxon>Pseudomonadati</taxon>
        <taxon>Pseudomonadota</taxon>
        <taxon>Betaproteobacteria</taxon>
        <taxon>Burkholderiales</taxon>
        <taxon>Sphaerotilaceae</taxon>
        <taxon>Roseateles</taxon>
    </lineage>
</organism>
<evidence type="ECO:0000256" key="1">
    <source>
        <dbReference type="SAM" id="MobiDB-lite"/>
    </source>
</evidence>
<gene>
    <name evidence="2" type="ORF">EXJ73_19140</name>
</gene>
<dbReference type="Pfam" id="PF06980">
    <property type="entry name" value="DUF1302"/>
    <property type="match status" value="1"/>
</dbReference>
<proteinExistence type="predicted"/>
<sequence length="701" mass="76594">MAPQGERCPPGLGGRRLHLGHRVPQLRLRQRPLCGGQHRGGWRPGHPRDAGGRHGRAPEAVVLHRRVPAREQRALTRRHSTATDHNEENQVNNKIFGVPALVAALAAADYAHGVEFKNDLFEGSFNSTVTVGGGRRSSNPSCSIVGDSAACAGTADPEQWSAGDDGNLNYRKGDWFTLYLKGTHELLLKNSSGLKFFARGTWKKDFKADDTRRTELSDDAKKQIVNNAELLDLWVSKDFSIGDRNGRVRLGQQVISWGEALFLTGGVATNVLDIQKLLVPGTQLKEAFLPVQALSVSSSLSDTVNLEAYYQFKWRRSRVPPVGSYFSAGDYYDKGRGPLAYLGTNPNVTAPDQYSTPGAPRQMSQDDAVVAIYGAGNFGIPMLADKAPRKGGQYGLSLKWAPAGTQSNFGFFAVNYHDQLPVLTNGSMVNGNVNGQLGLPADTPLPALQWRFLENRKMYGLTSSFPLGNWAIGTELTYRPKDAVTLSGCYGAGGALDAATNPAPIDPASCELYKDMKKYQASVTALLQLQKSEHPFVLNLLGADSAFLTIEAALTRYPGVVNGRIRQTINGVEVDQVAQAGYFLGLDRSDPNHPIAARVGTATSWGYVLDFNWTYDGLIPGWQLTPGVTFSHSVKGDTPNIVAQFLEGNKSANLYLMLNQNPTVWQFGINYTSYFGGKKSPVERQVFKDRDFFGFFASYNF</sequence>
<evidence type="ECO:0000313" key="2">
    <source>
        <dbReference type="EMBL" id="MDG0864581.1"/>
    </source>
</evidence>
<keyword evidence="3" id="KW-1185">Reference proteome</keyword>
<dbReference type="Proteomes" id="UP001152766">
    <property type="component" value="Unassembled WGS sequence"/>
</dbReference>
<evidence type="ECO:0000313" key="3">
    <source>
        <dbReference type="Proteomes" id="UP001152766"/>
    </source>
</evidence>
<dbReference type="AlphaFoldDB" id="A0A9X4R6B7"/>
<accession>A0A9X4R6B7</accession>
<reference evidence="2" key="1">
    <citation type="submission" date="2019-02" db="EMBL/GenBank/DDBJ databases">
        <title>Draft genome of the type strain Pelomonas aquatica CCUG 52575T.</title>
        <authorList>
            <person name="Gomila M."/>
            <person name="Lalucat J."/>
        </authorList>
    </citation>
    <scope>NUCLEOTIDE SEQUENCE</scope>
    <source>
        <strain evidence="2">CCUG 52575</strain>
    </source>
</reference>
<dbReference type="EMBL" id="SGUG01000036">
    <property type="protein sequence ID" value="MDG0864581.1"/>
    <property type="molecule type" value="Genomic_DNA"/>
</dbReference>
<feature type="region of interest" description="Disordered" evidence="1">
    <location>
        <begin position="1"/>
        <end position="59"/>
    </location>
</feature>
<name>A0A9X4R6B7_9BURK</name>
<comment type="caution">
    <text evidence="2">The sequence shown here is derived from an EMBL/GenBank/DDBJ whole genome shotgun (WGS) entry which is preliminary data.</text>
</comment>
<protein>
    <submittedName>
        <fullName evidence="2">DUF1302 domain-containing protein</fullName>
    </submittedName>
</protein>